<accession>A0A1T1D3Y7</accession>
<organism evidence="2 3">
    <name type="scientific">Candidatus Synechococcus spongiarum LMB bulk15M</name>
    <dbReference type="NCBI Taxonomy" id="1943582"/>
    <lineage>
        <taxon>Bacteria</taxon>
        <taxon>Bacillati</taxon>
        <taxon>Cyanobacteriota</taxon>
        <taxon>Cyanophyceae</taxon>
        <taxon>Synechococcales</taxon>
        <taxon>Synechococcaceae</taxon>
        <taxon>Synechococcus</taxon>
    </lineage>
</organism>
<dbReference type="Proteomes" id="UP000242636">
    <property type="component" value="Unassembled WGS sequence"/>
</dbReference>
<evidence type="ECO:0000313" key="2">
    <source>
        <dbReference type="EMBL" id="OOV35564.1"/>
    </source>
</evidence>
<keyword evidence="3" id="KW-1185">Reference proteome</keyword>
<evidence type="ECO:0000256" key="1">
    <source>
        <dbReference type="SAM" id="MobiDB-lite"/>
    </source>
</evidence>
<proteinExistence type="predicted"/>
<protein>
    <submittedName>
        <fullName evidence="2">Uncharacterized protein</fullName>
    </submittedName>
</protein>
<gene>
    <name evidence="2" type="ORF">BV61_00385</name>
</gene>
<evidence type="ECO:0000313" key="3">
    <source>
        <dbReference type="Proteomes" id="UP000242636"/>
    </source>
</evidence>
<name>A0A1T1D3Y7_9SYNE</name>
<dbReference type="EMBL" id="MWLD01000005">
    <property type="protein sequence ID" value="OOV35564.1"/>
    <property type="molecule type" value="Genomic_DNA"/>
</dbReference>
<feature type="region of interest" description="Disordered" evidence="1">
    <location>
        <begin position="49"/>
        <end position="69"/>
    </location>
</feature>
<comment type="caution">
    <text evidence="2">The sequence shown here is derived from an EMBL/GenBank/DDBJ whole genome shotgun (WGS) entry which is preliminary data.</text>
</comment>
<sequence>MFTPELAHRLAPEWASFPKHSGKSYYGQPVRSFSSLQRFYKENLAQERRGRPSWVAAGPPPALSQPTALAAEDRPTPTRWIPVANSAECNGELICLLDHVAHHGGAPSQPERLISQS</sequence>
<dbReference type="AlphaFoldDB" id="A0A1T1D3Y7"/>
<reference evidence="2 3" key="1">
    <citation type="submission" date="2017-02" db="EMBL/GenBank/DDBJ databases">
        <title>Draft Genome Sequences of 'Candidatus Synechococcus spongiarum', Cyanobacterial Symbionts of the Mediterranean Sponge Aplysina aerophoba from two locations.</title>
        <authorList>
            <person name="Slaby B.M."/>
            <person name="Hentschel U."/>
        </authorList>
    </citation>
    <scope>NUCLEOTIDE SEQUENCE [LARGE SCALE GENOMIC DNA]</scope>
    <source>
        <strain evidence="2">LMB bulk15M</strain>
    </source>
</reference>